<gene>
    <name evidence="2" type="ORF">COS38_01810</name>
</gene>
<organism evidence="2 3">
    <name type="scientific">Candidatus Berkelbacteria bacterium CG03_land_8_20_14_0_80_40_36</name>
    <dbReference type="NCBI Taxonomy" id="1974509"/>
    <lineage>
        <taxon>Bacteria</taxon>
        <taxon>Candidatus Berkelbacteria</taxon>
    </lineage>
</organism>
<proteinExistence type="predicted"/>
<dbReference type="PANTHER" id="PTHR43449:SF1">
    <property type="entry name" value="POLYMERASE BETA NUCLEOTIDYLTRANSFERASE DOMAIN-CONTAINING PROTEIN"/>
    <property type="match status" value="1"/>
</dbReference>
<dbReference type="PANTHER" id="PTHR43449">
    <property type="entry name" value="NUCLEOTIDYLTRANSFERASE"/>
    <property type="match status" value="1"/>
</dbReference>
<dbReference type="InterPro" id="IPR002934">
    <property type="entry name" value="Polymerase_NTP_transf_dom"/>
</dbReference>
<accession>A0A2M7CID1</accession>
<comment type="caution">
    <text evidence="2">The sequence shown here is derived from an EMBL/GenBank/DDBJ whole genome shotgun (WGS) entry which is preliminary data.</text>
</comment>
<evidence type="ECO:0000313" key="3">
    <source>
        <dbReference type="Proteomes" id="UP000229966"/>
    </source>
</evidence>
<dbReference type="GO" id="GO:0016779">
    <property type="term" value="F:nucleotidyltransferase activity"/>
    <property type="evidence" value="ECO:0007669"/>
    <property type="project" value="InterPro"/>
</dbReference>
<dbReference type="CDD" id="cd05403">
    <property type="entry name" value="NT_KNTase_like"/>
    <property type="match status" value="1"/>
</dbReference>
<dbReference type="Pfam" id="PF01909">
    <property type="entry name" value="NTP_transf_2"/>
    <property type="match status" value="1"/>
</dbReference>
<dbReference type="EMBL" id="PEUM01000052">
    <property type="protein sequence ID" value="PIV25390.1"/>
    <property type="molecule type" value="Genomic_DNA"/>
</dbReference>
<evidence type="ECO:0000313" key="2">
    <source>
        <dbReference type="EMBL" id="PIV25390.1"/>
    </source>
</evidence>
<reference evidence="3" key="1">
    <citation type="submission" date="2017-09" db="EMBL/GenBank/DDBJ databases">
        <title>Depth-based differentiation of microbial function through sediment-hosted aquifers and enrichment of novel symbionts in the deep terrestrial subsurface.</title>
        <authorList>
            <person name="Probst A.J."/>
            <person name="Ladd B."/>
            <person name="Jarett J.K."/>
            <person name="Geller-Mcgrath D.E."/>
            <person name="Sieber C.M.K."/>
            <person name="Emerson J.B."/>
            <person name="Anantharaman K."/>
            <person name="Thomas B.C."/>
            <person name="Malmstrom R."/>
            <person name="Stieglmeier M."/>
            <person name="Klingl A."/>
            <person name="Woyke T."/>
            <person name="Ryan C.M."/>
            <person name="Banfield J.F."/>
        </authorList>
    </citation>
    <scope>NUCLEOTIDE SEQUENCE [LARGE SCALE GENOMIC DNA]</scope>
</reference>
<dbReference type="Gene3D" id="3.30.460.10">
    <property type="entry name" value="Beta Polymerase, domain 2"/>
    <property type="match status" value="1"/>
</dbReference>
<dbReference type="SUPFAM" id="SSF81301">
    <property type="entry name" value="Nucleotidyltransferase"/>
    <property type="match status" value="1"/>
</dbReference>
<dbReference type="AlphaFoldDB" id="A0A2M7CID1"/>
<name>A0A2M7CID1_9BACT</name>
<evidence type="ECO:0000259" key="1">
    <source>
        <dbReference type="Pfam" id="PF01909"/>
    </source>
</evidence>
<protein>
    <recommendedName>
        <fullName evidence="1">Polymerase nucleotidyl transferase domain-containing protein</fullName>
    </recommendedName>
</protein>
<feature type="domain" description="Polymerase nucleotidyl transferase" evidence="1">
    <location>
        <begin position="20"/>
        <end position="64"/>
    </location>
</feature>
<dbReference type="InterPro" id="IPR043519">
    <property type="entry name" value="NT_sf"/>
</dbReference>
<sequence length="114" mass="13016">MVFKEKLNSREVREVGEAYKQALKKYGIKVEKLILFGSYARKNELPWSDVDFAVISSDFGKDNSFDELTQANIIANEISPMIEAHPATPQEFKNGDSPWLAEAKKYGKEIQFLK</sequence>
<dbReference type="Proteomes" id="UP000229966">
    <property type="component" value="Unassembled WGS sequence"/>
</dbReference>